<feature type="region of interest" description="Disordered" evidence="3">
    <location>
        <begin position="233"/>
        <end position="318"/>
    </location>
</feature>
<gene>
    <name evidence="5" type="ORF">GMD42_11665</name>
</gene>
<dbReference type="GO" id="GO:0007059">
    <property type="term" value="P:chromosome segregation"/>
    <property type="evidence" value="ECO:0007669"/>
    <property type="project" value="TreeGrafter"/>
</dbReference>
<dbReference type="InterPro" id="IPR004437">
    <property type="entry name" value="ParB/RepB/Spo0J"/>
</dbReference>
<dbReference type="SUPFAM" id="SSF110849">
    <property type="entry name" value="ParB/Sulfiredoxin"/>
    <property type="match status" value="1"/>
</dbReference>
<dbReference type="FunFam" id="3.90.1530.30:FF:000001">
    <property type="entry name" value="Chromosome partitioning protein ParB"/>
    <property type="match status" value="1"/>
</dbReference>
<comment type="caution">
    <text evidence="5">The sequence shown here is derived from an EMBL/GenBank/DDBJ whole genome shotgun (WGS) entry which is preliminary data.</text>
</comment>
<dbReference type="RefSeq" id="WP_149879674.1">
    <property type="nucleotide sequence ID" value="NZ_CANTVY010000077.1"/>
</dbReference>
<dbReference type="EMBL" id="WNCL01000055">
    <property type="protein sequence ID" value="MTU44245.1"/>
    <property type="molecule type" value="Genomic_DNA"/>
</dbReference>
<name>A0A6I3SA94_9BURK</name>
<dbReference type="GO" id="GO:0045892">
    <property type="term" value="P:negative regulation of DNA-templated transcription"/>
    <property type="evidence" value="ECO:0007669"/>
    <property type="project" value="InterPro"/>
</dbReference>
<protein>
    <submittedName>
        <fullName evidence="5">ParB/RepB/Spo0J family partition protein</fullName>
    </submittedName>
</protein>
<evidence type="ECO:0000259" key="4">
    <source>
        <dbReference type="SMART" id="SM00470"/>
    </source>
</evidence>
<dbReference type="AlphaFoldDB" id="A0A6I3SA94"/>
<dbReference type="InterPro" id="IPR003115">
    <property type="entry name" value="ParB_N"/>
</dbReference>
<evidence type="ECO:0000313" key="5">
    <source>
        <dbReference type="EMBL" id="MTU44245.1"/>
    </source>
</evidence>
<feature type="domain" description="ParB-like N-terminal" evidence="4">
    <location>
        <begin position="30"/>
        <end position="123"/>
    </location>
</feature>
<dbReference type="CDD" id="cd16393">
    <property type="entry name" value="SPO0J_N"/>
    <property type="match status" value="1"/>
</dbReference>
<dbReference type="InterPro" id="IPR013741">
    <property type="entry name" value="KorB_domain"/>
</dbReference>
<dbReference type="Gene3D" id="1.10.10.2830">
    <property type="match status" value="1"/>
</dbReference>
<dbReference type="SUPFAM" id="SSF109709">
    <property type="entry name" value="KorB DNA-binding domain-like"/>
    <property type="match status" value="1"/>
</dbReference>
<dbReference type="NCBIfam" id="TIGR00180">
    <property type="entry name" value="parB_part"/>
    <property type="match status" value="1"/>
</dbReference>
<keyword evidence="2" id="KW-0238">DNA-binding</keyword>
<dbReference type="Proteomes" id="UP000462362">
    <property type="component" value="Unassembled WGS sequence"/>
</dbReference>
<dbReference type="InterPro" id="IPR050336">
    <property type="entry name" value="Chromosome_partition/occlusion"/>
</dbReference>
<evidence type="ECO:0000256" key="2">
    <source>
        <dbReference type="ARBA" id="ARBA00023125"/>
    </source>
</evidence>
<feature type="compositionally biased region" description="Polar residues" evidence="3">
    <location>
        <begin position="233"/>
        <end position="243"/>
    </location>
</feature>
<sequence length="393" mass="44334">MGLNLNLGNINKAAKDFTHRRSDVPEETMRDVEVEVIKADPQQPRKEFDEDALKELAESIKAHGLIQPIVLRPSPEKDGEYYIIAGERRFRAVKLNGTKTIRAIVKKTLKPEEIGYVQMAENIKRANLTVVEIAEFICRQLEAGDKQAEVVEKLGLNKAIVSQYAVWPELPECIKKALTSKKIGSIQSAYALFKTWQEYPEETAKFVAENEKISQAEARKFEPKSLYVQTFQDQEDISQPSDQVSDEPVLDTSVSPATEDIVASEESENKPEEADNGSEETETVNSEEGLKEEIGTPEECGSIDNYEEKTTTDEEERLDVSEELETAADDFLQEQSEESTYKKPVILCLIEGRECELLYKKKTLDGFVVVKYEDGTEEEVPAEDVTLNRIIEA</sequence>
<dbReference type="Pfam" id="PF08535">
    <property type="entry name" value="KorB"/>
    <property type="match status" value="1"/>
</dbReference>
<dbReference type="Pfam" id="PF02195">
    <property type="entry name" value="ParB_N"/>
    <property type="match status" value="1"/>
</dbReference>
<reference evidence="5 6" key="1">
    <citation type="journal article" date="2019" name="Nat. Med.">
        <title>A library of human gut bacterial isolates paired with longitudinal multiomics data enables mechanistic microbiome research.</title>
        <authorList>
            <person name="Poyet M."/>
            <person name="Groussin M."/>
            <person name="Gibbons S.M."/>
            <person name="Avila-Pacheco J."/>
            <person name="Jiang X."/>
            <person name="Kearney S.M."/>
            <person name="Perrotta A.R."/>
            <person name="Berdy B."/>
            <person name="Zhao S."/>
            <person name="Lieberman T.D."/>
            <person name="Swanson P.K."/>
            <person name="Smith M."/>
            <person name="Roesemann S."/>
            <person name="Alexander J.E."/>
            <person name="Rich S.A."/>
            <person name="Livny J."/>
            <person name="Vlamakis H."/>
            <person name="Clish C."/>
            <person name="Bullock K."/>
            <person name="Deik A."/>
            <person name="Scott J."/>
            <person name="Pierce K.A."/>
            <person name="Xavier R.J."/>
            <person name="Alm E.J."/>
        </authorList>
    </citation>
    <scope>NUCLEOTIDE SEQUENCE [LARGE SCALE GENOMIC DNA]</scope>
    <source>
        <strain evidence="5 6">BIOML-A2</strain>
    </source>
</reference>
<evidence type="ECO:0000256" key="1">
    <source>
        <dbReference type="ARBA" id="ARBA00006295"/>
    </source>
</evidence>
<dbReference type="InterPro" id="IPR036086">
    <property type="entry name" value="ParB/Sulfiredoxin_sf"/>
</dbReference>
<dbReference type="InterPro" id="IPR037048">
    <property type="entry name" value="KorB_C_sf"/>
</dbReference>
<dbReference type="SMART" id="SM00470">
    <property type="entry name" value="ParB"/>
    <property type="match status" value="1"/>
</dbReference>
<dbReference type="GO" id="GO:0005694">
    <property type="term" value="C:chromosome"/>
    <property type="evidence" value="ECO:0007669"/>
    <property type="project" value="TreeGrafter"/>
</dbReference>
<dbReference type="Gene3D" id="3.90.1530.30">
    <property type="match status" value="1"/>
</dbReference>
<organism evidence="5 6">
    <name type="scientific">Parasutterella excrementihominis</name>
    <dbReference type="NCBI Taxonomy" id="487175"/>
    <lineage>
        <taxon>Bacteria</taxon>
        <taxon>Pseudomonadati</taxon>
        <taxon>Pseudomonadota</taxon>
        <taxon>Betaproteobacteria</taxon>
        <taxon>Burkholderiales</taxon>
        <taxon>Sutterellaceae</taxon>
        <taxon>Parasutterella</taxon>
    </lineage>
</organism>
<dbReference type="Gene3D" id="2.30.30.150">
    <property type="entry name" value="KorB, C-terminal domain"/>
    <property type="match status" value="1"/>
</dbReference>
<proteinExistence type="inferred from homology"/>
<accession>A0A6I3SA94</accession>
<dbReference type="GO" id="GO:0003677">
    <property type="term" value="F:DNA binding"/>
    <property type="evidence" value="ECO:0007669"/>
    <property type="project" value="UniProtKB-KW"/>
</dbReference>
<evidence type="ECO:0000313" key="6">
    <source>
        <dbReference type="Proteomes" id="UP000462362"/>
    </source>
</evidence>
<dbReference type="PANTHER" id="PTHR33375">
    <property type="entry name" value="CHROMOSOME-PARTITIONING PROTEIN PARB-RELATED"/>
    <property type="match status" value="1"/>
</dbReference>
<evidence type="ECO:0000256" key="3">
    <source>
        <dbReference type="SAM" id="MobiDB-lite"/>
    </source>
</evidence>
<comment type="similarity">
    <text evidence="1">Belongs to the ParB family.</text>
</comment>
<dbReference type="PANTHER" id="PTHR33375:SF1">
    <property type="entry name" value="CHROMOSOME-PARTITIONING PROTEIN PARB-RELATED"/>
    <property type="match status" value="1"/>
</dbReference>